<name>A0A431WE25_9GAMM</name>
<keyword evidence="2" id="KW-0521">NADP</keyword>
<evidence type="ECO:0000256" key="1">
    <source>
        <dbReference type="ARBA" id="ARBA00007118"/>
    </source>
</evidence>
<dbReference type="Gene3D" id="3.40.109.10">
    <property type="entry name" value="NADH Oxidase"/>
    <property type="match status" value="1"/>
</dbReference>
<keyword evidence="6" id="KW-1185">Reference proteome</keyword>
<dbReference type="AlphaFoldDB" id="A0A431WE25"/>
<evidence type="ECO:0000256" key="3">
    <source>
        <dbReference type="ARBA" id="ARBA00023002"/>
    </source>
</evidence>
<dbReference type="PANTHER" id="PTHR43673">
    <property type="entry name" value="NAD(P)H NITROREDUCTASE YDGI-RELATED"/>
    <property type="match status" value="1"/>
</dbReference>
<dbReference type="GO" id="GO:0016491">
    <property type="term" value="F:oxidoreductase activity"/>
    <property type="evidence" value="ECO:0007669"/>
    <property type="project" value="UniProtKB-KW"/>
</dbReference>
<dbReference type="EMBL" id="RXNV01000002">
    <property type="protein sequence ID" value="RTR33790.1"/>
    <property type="molecule type" value="Genomic_DNA"/>
</dbReference>
<reference evidence="5 6" key="1">
    <citation type="submission" date="2018-12" db="EMBL/GenBank/DDBJ databases">
        <authorList>
            <person name="Yu L."/>
        </authorList>
    </citation>
    <scope>NUCLEOTIDE SEQUENCE [LARGE SCALE GENOMIC DNA]</scope>
    <source>
        <strain evidence="5 6">HAW-EB5</strain>
    </source>
</reference>
<sequence>MTTTTHPIITDLNKRHTVKKYDASKRIPQTDLDILYEAMRLSASSINSQPWKFIVIESDDAKQRMHETFANKYQFNQPHINAASHIILFAHNPAYTRDDYARVVDKGIEDGRTKPENREQAFGGFAFAELNTNEAGNNAAWTKSQTYLALGNTMHVLARLGIDSTPMEGIDSELVGDIFKQELDGFVCEVALAIGYHHSEEDYNASLPKSRLAIQDVLEVI</sequence>
<dbReference type="InterPro" id="IPR029479">
    <property type="entry name" value="Nitroreductase"/>
</dbReference>
<organism evidence="5 6">
    <name type="scientific">Shewanella atlantica</name>
    <dbReference type="NCBI Taxonomy" id="271099"/>
    <lineage>
        <taxon>Bacteria</taxon>
        <taxon>Pseudomonadati</taxon>
        <taxon>Pseudomonadota</taxon>
        <taxon>Gammaproteobacteria</taxon>
        <taxon>Alteromonadales</taxon>
        <taxon>Shewanellaceae</taxon>
        <taxon>Shewanella</taxon>
    </lineage>
</organism>
<evidence type="ECO:0000313" key="6">
    <source>
        <dbReference type="Proteomes" id="UP000282060"/>
    </source>
</evidence>
<dbReference type="CDD" id="cd02149">
    <property type="entry name" value="NfsB-like"/>
    <property type="match status" value="1"/>
</dbReference>
<dbReference type="SUPFAM" id="SSF55469">
    <property type="entry name" value="FMN-dependent nitroreductase-like"/>
    <property type="match status" value="1"/>
</dbReference>
<keyword evidence="3" id="KW-0560">Oxidoreductase</keyword>
<comment type="similarity">
    <text evidence="1">Belongs to the nitroreductase family.</text>
</comment>
<dbReference type="Proteomes" id="UP000282060">
    <property type="component" value="Unassembled WGS sequence"/>
</dbReference>
<dbReference type="PANTHER" id="PTHR43673:SF10">
    <property type="entry name" value="NADH DEHYDROGENASE_NAD(P)H NITROREDUCTASE XCC3605-RELATED"/>
    <property type="match status" value="1"/>
</dbReference>
<dbReference type="InterPro" id="IPR033878">
    <property type="entry name" value="NfsB-like"/>
</dbReference>
<proteinExistence type="inferred from homology"/>
<feature type="domain" description="Nitroreductase" evidence="4">
    <location>
        <begin position="13"/>
        <end position="196"/>
    </location>
</feature>
<dbReference type="OrthoDB" id="9809288at2"/>
<evidence type="ECO:0000313" key="5">
    <source>
        <dbReference type="EMBL" id="RTR33790.1"/>
    </source>
</evidence>
<evidence type="ECO:0000259" key="4">
    <source>
        <dbReference type="Pfam" id="PF00881"/>
    </source>
</evidence>
<dbReference type="Pfam" id="PF00881">
    <property type="entry name" value="Nitroreductase"/>
    <property type="match status" value="1"/>
</dbReference>
<comment type="caution">
    <text evidence="5">The sequence shown here is derived from an EMBL/GenBank/DDBJ whole genome shotgun (WGS) entry which is preliminary data.</text>
</comment>
<evidence type="ECO:0000256" key="2">
    <source>
        <dbReference type="ARBA" id="ARBA00022857"/>
    </source>
</evidence>
<accession>A0A431WE25</accession>
<dbReference type="InterPro" id="IPR000415">
    <property type="entry name" value="Nitroreductase-like"/>
</dbReference>
<protein>
    <submittedName>
        <fullName evidence="5">NAD(P)H-dependent oxidoreductase</fullName>
    </submittedName>
</protein>
<gene>
    <name evidence="5" type="ORF">EKG39_06970</name>
</gene>